<dbReference type="CDD" id="cd00146">
    <property type="entry name" value="PKD"/>
    <property type="match status" value="1"/>
</dbReference>
<feature type="chain" id="PRO_5046512701" evidence="3">
    <location>
        <begin position="19"/>
        <end position="1364"/>
    </location>
</feature>
<dbReference type="Gene3D" id="2.60.120.260">
    <property type="entry name" value="Galactose-binding domain-like"/>
    <property type="match status" value="1"/>
</dbReference>
<evidence type="ECO:0000259" key="5">
    <source>
        <dbReference type="PROSITE" id="PS51829"/>
    </source>
</evidence>
<organism evidence="6 7">
    <name type="scientific">Flavivirga spongiicola</name>
    <dbReference type="NCBI Taxonomy" id="421621"/>
    <lineage>
        <taxon>Bacteria</taxon>
        <taxon>Pseudomonadati</taxon>
        <taxon>Bacteroidota</taxon>
        <taxon>Flavobacteriia</taxon>
        <taxon>Flavobacteriales</taxon>
        <taxon>Flavobacteriaceae</taxon>
        <taxon>Flavivirga</taxon>
    </lineage>
</organism>
<dbReference type="InterPro" id="IPR000601">
    <property type="entry name" value="PKD_dom"/>
</dbReference>
<dbReference type="InterPro" id="IPR022409">
    <property type="entry name" value="PKD/Chitinase_dom"/>
</dbReference>
<feature type="domain" description="P/Homo B" evidence="5">
    <location>
        <begin position="155"/>
        <end position="343"/>
    </location>
</feature>
<keyword evidence="1" id="KW-0645">Protease</keyword>
<dbReference type="Proteomes" id="UP001337305">
    <property type="component" value="Unassembled WGS sequence"/>
</dbReference>
<dbReference type="InterPro" id="IPR008979">
    <property type="entry name" value="Galactose-bd-like_sf"/>
</dbReference>
<evidence type="ECO:0000313" key="6">
    <source>
        <dbReference type="EMBL" id="MEF3832397.1"/>
    </source>
</evidence>
<gene>
    <name evidence="6" type="ORF">N1F79_04595</name>
</gene>
<dbReference type="InterPro" id="IPR026341">
    <property type="entry name" value="T9SS_type_B"/>
</dbReference>
<dbReference type="PROSITE" id="PS51829">
    <property type="entry name" value="P_HOMO_B"/>
    <property type="match status" value="1"/>
</dbReference>
<dbReference type="SMART" id="SM00089">
    <property type="entry name" value="PKD"/>
    <property type="match status" value="1"/>
</dbReference>
<keyword evidence="2" id="KW-0378">Hydrolase</keyword>
<dbReference type="InterPro" id="IPR035986">
    <property type="entry name" value="PKD_dom_sf"/>
</dbReference>
<dbReference type="EMBL" id="JAODOP010000004">
    <property type="protein sequence ID" value="MEF3832397.1"/>
    <property type="molecule type" value="Genomic_DNA"/>
</dbReference>
<dbReference type="Gene3D" id="2.60.40.10">
    <property type="entry name" value="Immunoglobulins"/>
    <property type="match status" value="1"/>
</dbReference>
<dbReference type="SUPFAM" id="SSF49785">
    <property type="entry name" value="Galactose-binding domain-like"/>
    <property type="match status" value="1"/>
</dbReference>
<dbReference type="NCBIfam" id="TIGR04131">
    <property type="entry name" value="Bac_Flav_CTERM"/>
    <property type="match status" value="1"/>
</dbReference>
<dbReference type="InterPro" id="IPR013783">
    <property type="entry name" value="Ig-like_fold"/>
</dbReference>
<feature type="signal peptide" evidence="3">
    <location>
        <begin position="1"/>
        <end position="18"/>
    </location>
</feature>
<dbReference type="InterPro" id="IPR002884">
    <property type="entry name" value="P_dom"/>
</dbReference>
<evidence type="ECO:0000313" key="7">
    <source>
        <dbReference type="Proteomes" id="UP001337305"/>
    </source>
</evidence>
<proteinExistence type="predicted"/>
<feature type="domain" description="PKD" evidence="4">
    <location>
        <begin position="32"/>
        <end position="111"/>
    </location>
</feature>
<comment type="caution">
    <text evidence="6">The sequence shown here is derived from an EMBL/GenBank/DDBJ whole genome shotgun (WGS) entry which is preliminary data.</text>
</comment>
<name>A0ABU7XNV5_9FLAO</name>
<evidence type="ECO:0000259" key="4">
    <source>
        <dbReference type="PROSITE" id="PS50093"/>
    </source>
</evidence>
<evidence type="ECO:0000256" key="1">
    <source>
        <dbReference type="ARBA" id="ARBA00022670"/>
    </source>
</evidence>
<dbReference type="Pfam" id="PF13585">
    <property type="entry name" value="CHU_C"/>
    <property type="match status" value="1"/>
</dbReference>
<dbReference type="PROSITE" id="PS50093">
    <property type="entry name" value="PKD"/>
    <property type="match status" value="1"/>
</dbReference>
<dbReference type="RefSeq" id="WP_303304778.1">
    <property type="nucleotide sequence ID" value="NZ_JAODOP010000004.1"/>
</dbReference>
<protein>
    <submittedName>
        <fullName evidence="6">T9SS type B sorting domain-containing protein</fullName>
    </submittedName>
</protein>
<sequence length="1364" mass="149935">MKYILKLSLFLFAYSALSQTCQTIDLQLDSYSPAKNASGIIRVCVNQTITLEGSATFSSNSTGAIYEWDLGDGNTIAGTTASFSYTTPGVYIANLRVKGTTPTRCTTSKNIDQVIQVSTEPTFSKTEARDTVLCFGESTTIEGHVNTTKFDDNCTPPVGSNTVLPDGNGVSYETSVFVDCFNSGETLSNINQLKSICLNMEHSFVGDLHIDIISPSGQTVRILSSQGGITANFGHPWADGHRGDNTGNLTPGIGSEYCIVPDNSLPTLKQGIVSGGIFTLENGPGTYIDDYVPAGNYRSENPLNGLVGSPLNGQWKIRIIDNIGGDNGTIFSWSIDFDPSILPVDYSFTPSIVSETWDVDASIINTSGNDIIVQPTTAGTHCYTYRVVDDFGCEYTKEVCIEMIREVLVTSPPIDIFNCDVGSDGIEVFDFANNKNLVLGSQPASEVVVSFHPAEADARDNKGALPTLYTNTLITETIWVRIADLTQTCFEIASFNINVVPIPIANQPVDYELCDDGLDGSDINGKVLFNLSTKTNEVLGGQSGVDFAVKFYDTENKADVGVLGTEIIGDISNTTNSQPIYARIENRLNNTCYDTTSFNLIVHPLPIVTPVVELKQCDDDSDGRSLFNLTEANQLISTDYLNETFTYYLSDAQAKTGLVTDQITNFIAYQNPTPITGSSIYARIETANGCYRTSRVNLVVGVSQIPASFNTLEYYICDDKQIDNDNTNGIAAFDFSDAEQKIKDIFPLPHNFTVTFYNNEADALAEINPIVDISNHRNEGYPNIQNIYVRLDSDAVNACLGLGHHITLNVDSLPIKNTIVDYILCSDTNEATFDLSTKLPEVIGTQTRPIIVTYHESKQDAIDNNPITTTPNTYLSEAKTIYVRAQFDDNNDGILDPQECVSTDMSFNLVVSPNPVIFTPDPIRICNNQVDTFYDLTVREDQITGGDTSIVLQYFKTQTDLDTNNSIADPTQFNNALLDNTVLVLATGTNTCTSVITMELKTIIYDVLNVTPTPIEECEIDNNGFDNFDVRRREIDILNGLNPLDFDFFYYEQETDAIAGNNNAIQTPGNFINTVKGTQTIYVNVKPKANECSQVVPITLIVNPVPEIGIEDEYVICLSANSTSIPPVLSTFLANPPIDTKLNIVEYSFQWYKDKEGLAVNLIAGATGATYTPTEEGDYTVIATNRITGCTIPATTLVIGSYPPERITIELGSDAFSGNNILEVTVTGNGDYEYQLDSGEWQRENRFENVPGGTRTVYVRDLYNCDKVSAMQIVIDYPKYFTPNGDGINDTWNIRGIATQPNAKIYIYDRYGKLLKQLSPINSGWDGTFNGKLMPTNGYWFTVEYTEPRDDVIRVFKAHFTLKK</sequence>
<dbReference type="SUPFAM" id="SSF49299">
    <property type="entry name" value="PKD domain"/>
    <property type="match status" value="1"/>
</dbReference>
<evidence type="ECO:0000256" key="2">
    <source>
        <dbReference type="ARBA" id="ARBA00022801"/>
    </source>
</evidence>
<keyword evidence="3" id="KW-0732">Signal</keyword>
<accession>A0ABU7XNV5</accession>
<reference evidence="6 7" key="1">
    <citation type="submission" date="2022-09" db="EMBL/GenBank/DDBJ databases">
        <title>Genome sequencing of Flavivirga sp. MEBiC05379.</title>
        <authorList>
            <person name="Oh H.-M."/>
            <person name="Kwon K.K."/>
            <person name="Park M.J."/>
            <person name="Yang S.-H."/>
        </authorList>
    </citation>
    <scope>NUCLEOTIDE SEQUENCE [LARGE SCALE GENOMIC DNA]</scope>
    <source>
        <strain evidence="6 7">MEBiC05379</strain>
    </source>
</reference>
<dbReference type="Pfam" id="PF18911">
    <property type="entry name" value="PKD_4"/>
    <property type="match status" value="1"/>
</dbReference>
<evidence type="ECO:0000256" key="3">
    <source>
        <dbReference type="SAM" id="SignalP"/>
    </source>
</evidence>
<keyword evidence="7" id="KW-1185">Reference proteome</keyword>